<dbReference type="GeneID" id="31005186"/>
<feature type="compositionally biased region" description="Polar residues" evidence="1">
    <location>
        <begin position="659"/>
        <end position="678"/>
    </location>
</feature>
<feature type="compositionally biased region" description="Pro residues" evidence="1">
    <location>
        <begin position="713"/>
        <end position="722"/>
    </location>
</feature>
<accession>A0A225AK08</accession>
<feature type="region of interest" description="Disordered" evidence="1">
    <location>
        <begin position="387"/>
        <end position="489"/>
    </location>
</feature>
<gene>
    <name evidence="2" type="ORF">UA08_05430</name>
</gene>
<dbReference type="OrthoDB" id="4115400at2759"/>
<feature type="region of interest" description="Disordered" evidence="1">
    <location>
        <begin position="1"/>
        <end position="28"/>
    </location>
</feature>
<feature type="region of interest" description="Disordered" evidence="1">
    <location>
        <begin position="713"/>
        <end position="752"/>
    </location>
</feature>
<feature type="compositionally biased region" description="Basic and acidic residues" evidence="1">
    <location>
        <begin position="621"/>
        <end position="639"/>
    </location>
</feature>
<comment type="caution">
    <text evidence="2">The sequence shown here is derived from an EMBL/GenBank/DDBJ whole genome shotgun (WGS) entry which is preliminary data.</text>
</comment>
<evidence type="ECO:0000256" key="1">
    <source>
        <dbReference type="SAM" id="MobiDB-lite"/>
    </source>
</evidence>
<sequence>MAAAVEQSSDWANERSDLPVAKRHCSEPARAHQGFNTHSIETSLSPPPSIHHQIKCPWCAKDFEAPAHGAASEYDVLKEHLAVMHPQIANLSAHDIPTKDTNAETTMDDDGDVFRQGSALDTSHIATVTAPATNADATPETNAIASDAALKADSTGALHNKLQDWRRQQAHEYIENRLLANWKLHDAREFNPDYDDTTAELDQTWCYVFDQSKTTARKASVDVPTRPNPYLSSTTEKGEFLKLTPVEDFLNSLKDFETMSTDELHASAANVAHALKTWQDEWSAIEDMNKAIKPSKKTANPRALDPPEVFQDKREAMLYGYKYDPTIHDPKKRDPKKGSLFKCPDPFIQGGFRPTAAQLRKMQADVAPSNPNPDGFKTMMKHGQEYIPKFQDPPLTPFEGRGATSRKRKVPHSEIAALRQMSGHDSSTPALESDIDGQPFKRLTRSIVSKAVETPETKTAPPSPGLRGRGRGARGGRGRGGTLKASSRTAQVPLAKAIASKAVNAPLSAETAPLLSNGVTPSPQPDGLAPDRASVDATGGSASIAPVPKPALAPATPGAPPALAALPPNLVQPGEVVDALELNRRKLLAKSKNPRRTQAMLDHWKRFNKEGRTRNPKRTKAQIEADRLADAERKSKEPQKAPATKTRKRKATSTDTADGSVSKQPRAATTSMAATVSLQPAPIQPATTTSTSIATIAPTPAAIGLPIAHFLPPSAPSRPRSPPSFLAPQNSAPAAVPPRPLQPVLPGFDRNPASSWTGPPHFFSYPNSAPSYPRYGETQFSPPPANPPHRHEAGPPEIMQPLPTYPYDATRPQMQLQKGAQTQRP</sequence>
<dbReference type="Proteomes" id="UP000214365">
    <property type="component" value="Unassembled WGS sequence"/>
</dbReference>
<evidence type="ECO:0000313" key="2">
    <source>
        <dbReference type="EMBL" id="OKL59713.1"/>
    </source>
</evidence>
<reference evidence="2 3" key="1">
    <citation type="submission" date="2015-06" db="EMBL/GenBank/DDBJ databases">
        <title>Talaromyces atroroseus IBT 11181 draft genome.</title>
        <authorList>
            <person name="Rasmussen K.B."/>
            <person name="Rasmussen S."/>
            <person name="Petersen B."/>
            <person name="Sicheritz-Ponten T."/>
            <person name="Mortensen U.H."/>
            <person name="Thrane U."/>
        </authorList>
    </citation>
    <scope>NUCLEOTIDE SEQUENCE [LARGE SCALE GENOMIC DNA]</scope>
    <source>
        <strain evidence="2 3">IBT 11181</strain>
    </source>
</reference>
<feature type="region of interest" description="Disordered" evidence="1">
    <location>
        <begin position="514"/>
        <end position="556"/>
    </location>
</feature>
<feature type="compositionally biased region" description="Basic residues" evidence="1">
    <location>
        <begin position="468"/>
        <end position="477"/>
    </location>
</feature>
<feature type="compositionally biased region" description="Basic and acidic residues" evidence="1">
    <location>
        <begin position="602"/>
        <end position="613"/>
    </location>
</feature>
<dbReference type="STRING" id="1441469.A0A225AK08"/>
<dbReference type="AlphaFoldDB" id="A0A225AK08"/>
<proteinExistence type="predicted"/>
<feature type="compositionally biased region" description="Polar residues" evidence="1">
    <location>
        <begin position="1"/>
        <end position="11"/>
    </location>
</feature>
<evidence type="ECO:0000313" key="3">
    <source>
        <dbReference type="Proteomes" id="UP000214365"/>
    </source>
</evidence>
<feature type="region of interest" description="Disordered" evidence="1">
    <location>
        <begin position="591"/>
        <end position="685"/>
    </location>
</feature>
<dbReference type="RefSeq" id="XP_020119834.1">
    <property type="nucleotide sequence ID" value="XM_020267751.1"/>
</dbReference>
<protein>
    <submittedName>
        <fullName evidence="2">Uncharacterized protein</fullName>
    </submittedName>
</protein>
<keyword evidence="3" id="KW-1185">Reference proteome</keyword>
<name>A0A225AK08_TALAT</name>
<dbReference type="EMBL" id="LFMY01000007">
    <property type="protein sequence ID" value="OKL59713.1"/>
    <property type="molecule type" value="Genomic_DNA"/>
</dbReference>
<organism evidence="2 3">
    <name type="scientific">Talaromyces atroroseus</name>
    <dbReference type="NCBI Taxonomy" id="1441469"/>
    <lineage>
        <taxon>Eukaryota</taxon>
        <taxon>Fungi</taxon>
        <taxon>Dikarya</taxon>
        <taxon>Ascomycota</taxon>
        <taxon>Pezizomycotina</taxon>
        <taxon>Eurotiomycetes</taxon>
        <taxon>Eurotiomycetidae</taxon>
        <taxon>Eurotiales</taxon>
        <taxon>Trichocomaceae</taxon>
        <taxon>Talaromyces</taxon>
        <taxon>Talaromyces sect. Trachyspermi</taxon>
    </lineage>
</organism>
<feature type="region of interest" description="Disordered" evidence="1">
    <location>
        <begin position="767"/>
        <end position="825"/>
    </location>
</feature>
<feature type="compositionally biased region" description="Polar residues" evidence="1">
    <location>
        <begin position="812"/>
        <end position="825"/>
    </location>
</feature>